<dbReference type="SUPFAM" id="SSF53686">
    <property type="entry name" value="Tryptophan synthase beta subunit-like PLP-dependent enzymes"/>
    <property type="match status" value="1"/>
</dbReference>
<dbReference type="InterPro" id="IPR001926">
    <property type="entry name" value="TrpB-like_PALP"/>
</dbReference>
<comment type="caution">
    <text evidence="5">The sequence shown here is derived from an EMBL/GenBank/DDBJ whole genome shotgun (WGS) entry which is preliminary data.</text>
</comment>
<sequence length="389" mass="40556">MGRATVARNDHGDDLLTYDYGPDLLPAPGGPLDMWRYRDLLPIGTGSVRYPLAVGGSPLLCSPELADQAGIERLWVKDETHGPSASNKDRATALVLESGLRSGASVITTSSTGNAAIATAIGAAACGVRAVIFVPDDCMPSKVELMRRCGAVVFRVRQGYRAAFELSRQASAELGWLDRNTGVNPLTLEGKKTVAFEVWEQLGRRAPDVVILPVGDGPTLVGFAKGFNELRACGAVPRVPRVIGVQATACQPLVRAWRNEPPAPEDPAGTAADGIAVPVPSIGGWTVDEVRRTGGAFVAVSEDELRAAGRILAGCGVDSEPAGAASYAGLRRAVRDSLVASNEEVVVLVTGREVSLTPASASNGAVFTIDADLGEVLSRMGGVDLPLPT</sequence>
<keyword evidence="6" id="KW-1185">Reference proteome</keyword>
<gene>
    <name evidence="5" type="ORF">GCM10011609_27740</name>
</gene>
<feature type="domain" description="Tryptophan synthase beta chain-like PALP" evidence="4">
    <location>
        <begin position="52"/>
        <end position="351"/>
    </location>
</feature>
<keyword evidence="3" id="KW-0456">Lyase</keyword>
<comment type="cofactor">
    <cofactor evidence="1">
        <name>pyridoxal 5'-phosphate</name>
        <dbReference type="ChEBI" id="CHEBI:597326"/>
    </cofactor>
</comment>
<evidence type="ECO:0000313" key="5">
    <source>
        <dbReference type="EMBL" id="GGM89346.1"/>
    </source>
</evidence>
<keyword evidence="2" id="KW-0663">Pyridoxal phosphate</keyword>
<organism evidence="5 6">
    <name type="scientific">Lentzea pudingi</name>
    <dbReference type="NCBI Taxonomy" id="1789439"/>
    <lineage>
        <taxon>Bacteria</taxon>
        <taxon>Bacillati</taxon>
        <taxon>Actinomycetota</taxon>
        <taxon>Actinomycetes</taxon>
        <taxon>Pseudonocardiales</taxon>
        <taxon>Pseudonocardiaceae</taxon>
        <taxon>Lentzea</taxon>
    </lineage>
</organism>
<evidence type="ECO:0000256" key="1">
    <source>
        <dbReference type="ARBA" id="ARBA00001933"/>
    </source>
</evidence>
<evidence type="ECO:0000256" key="3">
    <source>
        <dbReference type="ARBA" id="ARBA00023239"/>
    </source>
</evidence>
<dbReference type="EMBL" id="BMNC01000003">
    <property type="protein sequence ID" value="GGM89346.1"/>
    <property type="molecule type" value="Genomic_DNA"/>
</dbReference>
<dbReference type="Proteomes" id="UP000597656">
    <property type="component" value="Unassembled WGS sequence"/>
</dbReference>
<accession>A0ABQ2HRB9</accession>
<dbReference type="Gene3D" id="3.40.50.1100">
    <property type="match status" value="2"/>
</dbReference>
<dbReference type="Pfam" id="PF00291">
    <property type="entry name" value="PALP"/>
    <property type="match status" value="1"/>
</dbReference>
<evidence type="ECO:0000313" key="6">
    <source>
        <dbReference type="Proteomes" id="UP000597656"/>
    </source>
</evidence>
<dbReference type="PANTHER" id="PTHR48078:SF6">
    <property type="entry name" value="L-THREONINE DEHYDRATASE CATABOLIC TDCB"/>
    <property type="match status" value="1"/>
</dbReference>
<dbReference type="PANTHER" id="PTHR48078">
    <property type="entry name" value="THREONINE DEHYDRATASE, MITOCHONDRIAL-RELATED"/>
    <property type="match status" value="1"/>
</dbReference>
<reference evidence="6" key="1">
    <citation type="journal article" date="2019" name="Int. J. Syst. Evol. Microbiol.">
        <title>The Global Catalogue of Microorganisms (GCM) 10K type strain sequencing project: providing services to taxonomists for standard genome sequencing and annotation.</title>
        <authorList>
            <consortium name="The Broad Institute Genomics Platform"/>
            <consortium name="The Broad Institute Genome Sequencing Center for Infectious Disease"/>
            <person name="Wu L."/>
            <person name="Ma J."/>
        </authorList>
    </citation>
    <scope>NUCLEOTIDE SEQUENCE [LARGE SCALE GENOMIC DNA]</scope>
    <source>
        <strain evidence="6">CGMCC 4.7319</strain>
    </source>
</reference>
<evidence type="ECO:0000256" key="2">
    <source>
        <dbReference type="ARBA" id="ARBA00022898"/>
    </source>
</evidence>
<dbReference type="InterPro" id="IPR036052">
    <property type="entry name" value="TrpB-like_PALP_sf"/>
</dbReference>
<proteinExistence type="predicted"/>
<evidence type="ECO:0000259" key="4">
    <source>
        <dbReference type="Pfam" id="PF00291"/>
    </source>
</evidence>
<protein>
    <submittedName>
        <fullName evidence="5">Threonine synthase</fullName>
    </submittedName>
</protein>
<name>A0ABQ2HRB9_9PSEU</name>
<dbReference type="InterPro" id="IPR050147">
    <property type="entry name" value="Ser/Thr_Dehydratase"/>
</dbReference>